<keyword evidence="3" id="KW-1185">Reference proteome</keyword>
<feature type="transmembrane region" description="Helical" evidence="1">
    <location>
        <begin position="79"/>
        <end position="101"/>
    </location>
</feature>
<evidence type="ECO:0000256" key="1">
    <source>
        <dbReference type="SAM" id="Phobius"/>
    </source>
</evidence>
<keyword evidence="1" id="KW-1133">Transmembrane helix</keyword>
<evidence type="ECO:0000313" key="3">
    <source>
        <dbReference type="Proteomes" id="UP000094469"/>
    </source>
</evidence>
<feature type="transmembrane region" description="Helical" evidence="1">
    <location>
        <begin position="12"/>
        <end position="30"/>
    </location>
</feature>
<evidence type="ECO:0000313" key="2">
    <source>
        <dbReference type="EMBL" id="OEG21093.1"/>
    </source>
</evidence>
<dbReference type="Proteomes" id="UP000094469">
    <property type="component" value="Unassembled WGS sequence"/>
</dbReference>
<dbReference type="AlphaFoldDB" id="A0A1E5H822"/>
<gene>
    <name evidence="2" type="ORF">BCR24_08390</name>
</gene>
<dbReference type="RefSeq" id="WP_069641252.1">
    <property type="nucleotide sequence ID" value="NZ_JAFBEZ010000006.1"/>
</dbReference>
<reference evidence="3" key="1">
    <citation type="submission" date="2016-09" db="EMBL/GenBank/DDBJ databases">
        <authorList>
            <person name="Gulvik C.A."/>
        </authorList>
    </citation>
    <scope>NUCLEOTIDE SEQUENCE [LARGE SCALE GENOMIC DNA]</scope>
    <source>
        <strain evidence="3">LMG 26676</strain>
    </source>
</reference>
<dbReference type="OrthoDB" id="9939005at2"/>
<keyword evidence="1" id="KW-0812">Transmembrane</keyword>
<accession>A0A1E5H822</accession>
<sequence length="103" mass="11852">MPKFISRLISRHLFSYLVIVAAYFYSINKFNRLPSFVSGLFILFVIISIAESNYQQYLENKANGKKSQTFKQFIHNVDWPIVIVVAGICILAYVALVILSFKI</sequence>
<dbReference type="EMBL" id="MIKC01000041">
    <property type="protein sequence ID" value="OEG21093.1"/>
    <property type="molecule type" value="Genomic_DNA"/>
</dbReference>
<protein>
    <submittedName>
        <fullName evidence="2">Uncharacterized protein</fullName>
    </submittedName>
</protein>
<name>A0A1E5H822_9ENTE</name>
<feature type="transmembrane region" description="Helical" evidence="1">
    <location>
        <begin position="36"/>
        <end position="58"/>
    </location>
</feature>
<organism evidence="2 3">
    <name type="scientific">Enterococcus ureilyticus</name>
    <dbReference type="NCBI Taxonomy" id="1131292"/>
    <lineage>
        <taxon>Bacteria</taxon>
        <taxon>Bacillati</taxon>
        <taxon>Bacillota</taxon>
        <taxon>Bacilli</taxon>
        <taxon>Lactobacillales</taxon>
        <taxon>Enterococcaceae</taxon>
        <taxon>Enterococcus</taxon>
    </lineage>
</organism>
<comment type="caution">
    <text evidence="2">The sequence shown here is derived from an EMBL/GenBank/DDBJ whole genome shotgun (WGS) entry which is preliminary data.</text>
</comment>
<keyword evidence="1" id="KW-0472">Membrane</keyword>
<proteinExistence type="predicted"/>